<dbReference type="Proteomes" id="UP000822476">
    <property type="component" value="Unassembled WGS sequence"/>
</dbReference>
<dbReference type="Pfam" id="PF09755">
    <property type="entry name" value="DUF2046"/>
    <property type="match status" value="2"/>
</dbReference>
<keyword evidence="1" id="KW-0175">Coiled coil</keyword>
<evidence type="ECO:0000313" key="4">
    <source>
        <dbReference type="Proteomes" id="UP000822476"/>
    </source>
</evidence>
<sequence length="728" mass="79720">MALMRSEKRAAFFGIMADSAFEVDLESDASSVDGSKDNIASNEQLLHRIQSLQQENRVLKTEVETLKLKIKGLNEVNQQLRRNSVNIQAKAEQEEEYISNTLLKKITELKKEKESLAINYEQEEECLTNELNRKFTQLRQEKVALERTLAREQEDQVSKLKLRIEKLEADMNNKQSCLDRLRREKIELENALEQEQEALVNRLWKKMEKLESEKRTLQEKLESLGTLLSGSSSNQSLASATNVSTSGNGSMLGDPSGLINSGPVVTNNRPTRSGPGSLRGSLRGHNHLHTVNCVGSAQVSNKPVTSSSGQTCLSVPVVTDSRSHQLNQSSSTHTEPTLPKTSAGDPCTNVAPPQSPMDVDILDHSTSGSISPRRVSGPTGQLTKGTVASSVTPKANQVTLPSVPINEAPVIWDSHITAPYVNRLREEVCHLRRLLERQEAENASRMPLYESEERSAAEENRRLRKLLQVEKERREALSRQLSESESSLEMEDERQFNEACRNTRLRTTSDSASPFHPPGPTAWSIGANPSAIYGPGHAYATAVAASFSGHASLGRCCRECGQRLPPPPSDEWPTSASVTGCLSARGQPNSLYTSVGNHAVASRVCPCPFCSPSTSPGKPCNVHHMPLPNSPSTPTTSSGAGASGSQAFAKPLRRVPMVHSSSDRSNVNNDTNSRDLYFVKRLSSYSSNEQLFVDVEGADCQTADPDDDDEDARCVTPPVCQPDSTESN</sequence>
<dbReference type="PANTHER" id="PTHR15276">
    <property type="entry name" value="H4 D10S170 PROTEIN-RELATED"/>
    <property type="match status" value="1"/>
</dbReference>
<feature type="compositionally biased region" description="Low complexity" evidence="2">
    <location>
        <begin position="630"/>
        <end position="645"/>
    </location>
</feature>
<evidence type="ECO:0000313" key="3">
    <source>
        <dbReference type="EMBL" id="KAF7255532.1"/>
    </source>
</evidence>
<dbReference type="OrthoDB" id="78858at2759"/>
<feature type="compositionally biased region" description="Polar residues" evidence="2">
    <location>
        <begin position="378"/>
        <end position="390"/>
    </location>
</feature>
<dbReference type="AlphaFoldDB" id="A0A8S9YLD9"/>
<evidence type="ECO:0000256" key="2">
    <source>
        <dbReference type="SAM" id="MobiDB-lite"/>
    </source>
</evidence>
<keyword evidence="4" id="KW-1185">Reference proteome</keyword>
<feature type="compositionally biased region" description="Low complexity" evidence="2">
    <location>
        <begin position="228"/>
        <end position="242"/>
    </location>
</feature>
<evidence type="ECO:0008006" key="5">
    <source>
        <dbReference type="Google" id="ProtNLM"/>
    </source>
</evidence>
<feature type="coiled-coil region" evidence="1">
    <location>
        <begin position="42"/>
        <end position="227"/>
    </location>
</feature>
<name>A0A8S9YLD9_9TREM</name>
<organism evidence="3 4">
    <name type="scientific">Paragonimus skrjabini miyazakii</name>
    <dbReference type="NCBI Taxonomy" id="59628"/>
    <lineage>
        <taxon>Eukaryota</taxon>
        <taxon>Metazoa</taxon>
        <taxon>Spiralia</taxon>
        <taxon>Lophotrochozoa</taxon>
        <taxon>Platyhelminthes</taxon>
        <taxon>Trematoda</taxon>
        <taxon>Digenea</taxon>
        <taxon>Plagiorchiida</taxon>
        <taxon>Troglotremata</taxon>
        <taxon>Troglotrematidae</taxon>
        <taxon>Paragonimus</taxon>
    </lineage>
</organism>
<dbReference type="EMBL" id="JTDE01003888">
    <property type="protein sequence ID" value="KAF7255532.1"/>
    <property type="molecule type" value="Genomic_DNA"/>
</dbReference>
<accession>A0A8S9YLD9</accession>
<reference evidence="3" key="1">
    <citation type="submission" date="2019-07" db="EMBL/GenBank/DDBJ databases">
        <title>Annotation for the trematode Paragonimus miyazaki's.</title>
        <authorList>
            <person name="Choi Y.-J."/>
        </authorList>
    </citation>
    <scope>NUCLEOTIDE SEQUENCE</scope>
    <source>
        <strain evidence="3">Japan</strain>
    </source>
</reference>
<feature type="region of interest" description="Disordered" evidence="2">
    <location>
        <begin position="228"/>
        <end position="284"/>
    </location>
</feature>
<comment type="caution">
    <text evidence="3">The sequence shown here is derived from an EMBL/GenBank/DDBJ whole genome shotgun (WGS) entry which is preliminary data.</text>
</comment>
<feature type="region of interest" description="Disordered" evidence="2">
    <location>
        <begin position="322"/>
        <end position="390"/>
    </location>
</feature>
<feature type="coiled-coil region" evidence="1">
    <location>
        <begin position="449"/>
        <end position="494"/>
    </location>
</feature>
<dbReference type="InterPro" id="IPR019152">
    <property type="entry name" value="DUF2046"/>
</dbReference>
<dbReference type="PANTHER" id="PTHR15276:SF0">
    <property type="entry name" value="COILED-COIL DOMAIN-CONTAINING PROTEIN 6"/>
    <property type="match status" value="1"/>
</dbReference>
<proteinExistence type="predicted"/>
<evidence type="ECO:0000256" key="1">
    <source>
        <dbReference type="SAM" id="Coils"/>
    </source>
</evidence>
<gene>
    <name evidence="3" type="ORF">EG68_07735</name>
</gene>
<feature type="compositionally biased region" description="Polar residues" evidence="2">
    <location>
        <begin position="324"/>
        <end position="335"/>
    </location>
</feature>
<feature type="region of interest" description="Disordered" evidence="2">
    <location>
        <begin position="697"/>
        <end position="728"/>
    </location>
</feature>
<feature type="region of interest" description="Disordered" evidence="2">
    <location>
        <begin position="622"/>
        <end position="645"/>
    </location>
</feature>
<feature type="compositionally biased region" description="Low complexity" evidence="2">
    <location>
        <begin position="269"/>
        <end position="281"/>
    </location>
</feature>
<protein>
    <recommendedName>
        <fullName evidence="5">Coiled-coil domain-containing protein 6</fullName>
    </recommendedName>
</protein>